<sequence length="108" mass="11660">MASMALRAAFTTATDTISPSLFMWPVALIDSPIGAKDKLLVNRSEAANCRLETVHLKPCVDDDLKKRKEIRTAKIAVDCHFSVAPAVDDRSAFACATGARRNASQAIL</sequence>
<name>A0A367P6W2_CUPNE</name>
<dbReference type="EMBL" id="QDHA01000142">
    <property type="protein sequence ID" value="RCJ03569.1"/>
    <property type="molecule type" value="Genomic_DNA"/>
</dbReference>
<reference evidence="1 2" key="1">
    <citation type="submission" date="2018-04" db="EMBL/GenBank/DDBJ databases">
        <title>Cupriavidus necator CR12 genome sequencing and assembly.</title>
        <authorList>
            <person name="Ben Fekih I."/>
            <person name="Mazhar H.S."/>
            <person name="Bello S.K."/>
            <person name="Rensing C."/>
        </authorList>
    </citation>
    <scope>NUCLEOTIDE SEQUENCE [LARGE SCALE GENOMIC DNA]</scope>
    <source>
        <strain evidence="1 2">CR12</strain>
    </source>
</reference>
<evidence type="ECO:0000313" key="2">
    <source>
        <dbReference type="Proteomes" id="UP000253501"/>
    </source>
</evidence>
<proteinExistence type="predicted"/>
<protein>
    <submittedName>
        <fullName evidence="1">Uncharacterized protein</fullName>
    </submittedName>
</protein>
<dbReference type="AlphaFoldDB" id="A0A367P6W2"/>
<gene>
    <name evidence="1" type="ORF">DDK22_36550</name>
</gene>
<dbReference type="Proteomes" id="UP000253501">
    <property type="component" value="Unassembled WGS sequence"/>
</dbReference>
<organism evidence="1 2">
    <name type="scientific">Cupriavidus necator</name>
    <name type="common">Alcaligenes eutrophus</name>
    <name type="synonym">Ralstonia eutropha</name>
    <dbReference type="NCBI Taxonomy" id="106590"/>
    <lineage>
        <taxon>Bacteria</taxon>
        <taxon>Pseudomonadati</taxon>
        <taxon>Pseudomonadota</taxon>
        <taxon>Betaproteobacteria</taxon>
        <taxon>Burkholderiales</taxon>
        <taxon>Burkholderiaceae</taxon>
        <taxon>Cupriavidus</taxon>
    </lineage>
</organism>
<evidence type="ECO:0000313" key="1">
    <source>
        <dbReference type="EMBL" id="RCJ03569.1"/>
    </source>
</evidence>
<dbReference type="RefSeq" id="WP_114136171.1">
    <property type="nucleotide sequence ID" value="NZ_CP068436.1"/>
</dbReference>
<comment type="caution">
    <text evidence="1">The sequence shown here is derived from an EMBL/GenBank/DDBJ whole genome shotgun (WGS) entry which is preliminary data.</text>
</comment>
<accession>A0A367P6W2</accession>